<proteinExistence type="predicted"/>
<sequence length="59" mass="6482">MSIDSPDMCPSCGGDTTYDADEVAHCSSCGLNIDDYVSEFEDDERTSDIDEYDFIAEAD</sequence>
<name>A0A6J6LBM1_9ZZZZ</name>
<accession>A0A6J6LBM1</accession>
<protein>
    <submittedName>
        <fullName evidence="1">Unannotated protein</fullName>
    </submittedName>
</protein>
<dbReference type="AlphaFoldDB" id="A0A6J6LBM1"/>
<evidence type="ECO:0000313" key="1">
    <source>
        <dbReference type="EMBL" id="CAB4659076.1"/>
    </source>
</evidence>
<organism evidence="1">
    <name type="scientific">freshwater metagenome</name>
    <dbReference type="NCBI Taxonomy" id="449393"/>
    <lineage>
        <taxon>unclassified sequences</taxon>
        <taxon>metagenomes</taxon>
        <taxon>ecological metagenomes</taxon>
    </lineage>
</organism>
<reference evidence="1" key="1">
    <citation type="submission" date="2020-05" db="EMBL/GenBank/DDBJ databases">
        <authorList>
            <person name="Chiriac C."/>
            <person name="Salcher M."/>
            <person name="Ghai R."/>
            <person name="Kavagutti S V."/>
        </authorList>
    </citation>
    <scope>NUCLEOTIDE SEQUENCE</scope>
</reference>
<dbReference type="EMBL" id="CAEZWJ010000038">
    <property type="protein sequence ID" value="CAB4659076.1"/>
    <property type="molecule type" value="Genomic_DNA"/>
</dbReference>
<gene>
    <name evidence="1" type="ORF">UFOPK2214_01110</name>
</gene>